<feature type="domain" description="ABC transporter substrate-binding protein PnrA-like" evidence="7">
    <location>
        <begin position="77"/>
        <end position="381"/>
    </location>
</feature>
<accession>A0A4Q7LSP0</accession>
<dbReference type="Gene3D" id="3.40.50.2300">
    <property type="match status" value="2"/>
</dbReference>
<dbReference type="SUPFAM" id="SSF53822">
    <property type="entry name" value="Periplasmic binding protein-like I"/>
    <property type="match status" value="1"/>
</dbReference>
<evidence type="ECO:0000256" key="4">
    <source>
        <dbReference type="ARBA" id="ARBA00022729"/>
    </source>
</evidence>
<evidence type="ECO:0000256" key="6">
    <source>
        <dbReference type="ARBA" id="ARBA00023288"/>
    </source>
</evidence>
<evidence type="ECO:0000313" key="9">
    <source>
        <dbReference type="Proteomes" id="UP000293519"/>
    </source>
</evidence>
<keyword evidence="3" id="KW-1003">Cell membrane</keyword>
<dbReference type="InterPro" id="IPR050957">
    <property type="entry name" value="BMP_lipoprotein"/>
</dbReference>
<sequence>MPLTWSQFTRAPRAGTPFLEDIVTIAFRKSGFAGLALIGASALVLAGCAAAPEEEPTTAPEPGATEEPALDFLPCIVSDAGGWDDRSFNQAAYEGIESAANDLGVEFVPVESADENAYGPNVQALVDQGCNLIVTVGFLLNEATATASAANPDVNFAIIDDLVEGDNVKPLLFDTVQGAFLAGYAAASYTETGIVGTFGGIPIPPVTIFMDGFVQGVEYFNEQNGDDVQVLGWDFDAQDGAFTGGFAPGTEALTAAQNLIDQGADVIMPVGGPIYFSAAEAIRAANADITLIGVDKDIFVSDPDLGDLVLTSVLKNIDAAVYDVVTQAAEGNFDNSLYVGNLENNGVGLAPFHDYEASVDPELQAQIDELIAQIISGELVVESPATPGQ</sequence>
<keyword evidence="6" id="KW-0449">Lipoprotein</keyword>
<protein>
    <submittedName>
        <fullName evidence="8">Nucleoside-binding protein</fullName>
    </submittedName>
</protein>
<comment type="similarity">
    <text evidence="2">Belongs to the BMP lipoprotein family.</text>
</comment>
<evidence type="ECO:0000259" key="7">
    <source>
        <dbReference type="Pfam" id="PF02608"/>
    </source>
</evidence>
<dbReference type="InterPro" id="IPR028082">
    <property type="entry name" value="Peripla_BP_I"/>
</dbReference>
<dbReference type="Proteomes" id="UP000293519">
    <property type="component" value="Unassembled WGS sequence"/>
</dbReference>
<dbReference type="AlphaFoldDB" id="A0A4Q7LSP0"/>
<evidence type="ECO:0000256" key="5">
    <source>
        <dbReference type="ARBA" id="ARBA00023136"/>
    </source>
</evidence>
<dbReference type="PRINTS" id="PR01733">
    <property type="entry name" value="LIPPROTEIN48"/>
</dbReference>
<proteinExistence type="inferred from homology"/>
<name>A0A4Q7LSP0_9MICO</name>
<evidence type="ECO:0000256" key="3">
    <source>
        <dbReference type="ARBA" id="ARBA00022475"/>
    </source>
</evidence>
<dbReference type="InterPro" id="IPR008107">
    <property type="entry name" value="Mycoplasma_p48"/>
</dbReference>
<dbReference type="PANTHER" id="PTHR34296">
    <property type="entry name" value="TRANSCRIPTIONAL ACTIVATOR PROTEIN MED"/>
    <property type="match status" value="1"/>
</dbReference>
<evidence type="ECO:0000313" key="8">
    <source>
        <dbReference type="EMBL" id="RZS57362.1"/>
    </source>
</evidence>
<keyword evidence="5" id="KW-0472">Membrane</keyword>
<dbReference type="Pfam" id="PF02608">
    <property type="entry name" value="Bmp"/>
    <property type="match status" value="1"/>
</dbReference>
<evidence type="ECO:0000256" key="2">
    <source>
        <dbReference type="ARBA" id="ARBA00008610"/>
    </source>
</evidence>
<dbReference type="EMBL" id="SGWW01000002">
    <property type="protein sequence ID" value="RZS57362.1"/>
    <property type="molecule type" value="Genomic_DNA"/>
</dbReference>
<reference evidence="8 9" key="1">
    <citation type="journal article" date="2015" name="Stand. Genomic Sci.">
        <title>Genomic Encyclopedia of Bacterial and Archaeal Type Strains, Phase III: the genomes of soil and plant-associated and newly described type strains.</title>
        <authorList>
            <person name="Whitman W.B."/>
            <person name="Woyke T."/>
            <person name="Klenk H.P."/>
            <person name="Zhou Y."/>
            <person name="Lilburn T.G."/>
            <person name="Beck B.J."/>
            <person name="De Vos P."/>
            <person name="Vandamme P."/>
            <person name="Eisen J.A."/>
            <person name="Garrity G."/>
            <person name="Hugenholtz P."/>
            <person name="Kyrpides N.C."/>
        </authorList>
    </citation>
    <scope>NUCLEOTIDE SEQUENCE [LARGE SCALE GENOMIC DNA]</scope>
    <source>
        <strain evidence="8 9">CV2</strain>
    </source>
</reference>
<dbReference type="InterPro" id="IPR003760">
    <property type="entry name" value="PnrA-like"/>
</dbReference>
<comment type="subcellular location">
    <subcellularLocation>
        <location evidence="1">Cell membrane</location>
        <topology evidence="1">Lipid-anchor</topology>
    </subcellularLocation>
</comment>
<dbReference type="GO" id="GO:0005886">
    <property type="term" value="C:plasma membrane"/>
    <property type="evidence" value="ECO:0007669"/>
    <property type="project" value="UniProtKB-SubCell"/>
</dbReference>
<gene>
    <name evidence="8" type="ORF">EV141_1074</name>
</gene>
<keyword evidence="9" id="KW-1185">Reference proteome</keyword>
<dbReference type="PANTHER" id="PTHR34296:SF2">
    <property type="entry name" value="ABC TRANSPORTER GUANOSINE-BINDING PROTEIN NUPN"/>
    <property type="match status" value="1"/>
</dbReference>
<evidence type="ECO:0000256" key="1">
    <source>
        <dbReference type="ARBA" id="ARBA00004193"/>
    </source>
</evidence>
<comment type="caution">
    <text evidence="8">The sequence shown here is derived from an EMBL/GenBank/DDBJ whole genome shotgun (WGS) entry which is preliminary data.</text>
</comment>
<organism evidence="8 9">
    <name type="scientific">Microcella putealis</name>
    <dbReference type="NCBI Taxonomy" id="337005"/>
    <lineage>
        <taxon>Bacteria</taxon>
        <taxon>Bacillati</taxon>
        <taxon>Actinomycetota</taxon>
        <taxon>Actinomycetes</taxon>
        <taxon>Micrococcales</taxon>
        <taxon>Microbacteriaceae</taxon>
        <taxon>Microcella</taxon>
    </lineage>
</organism>
<dbReference type="CDD" id="cd06354">
    <property type="entry name" value="PBP1_PrnA-like"/>
    <property type="match status" value="1"/>
</dbReference>
<keyword evidence="4" id="KW-0732">Signal</keyword>